<sequence>MAVLFRLGVVAHGGPVRAAAACLDAVAGWRGIRAAKRTRTTRVAVVRGLGPRVPIATGLRVVPKKMPKAGKRCRGSG</sequence>
<reference evidence="1 2" key="1">
    <citation type="submission" date="2020-08" db="EMBL/GenBank/DDBJ databases">
        <title>Whole genome shotgun sequence of Actinoplanes ianthinogenes NBRC 13996.</title>
        <authorList>
            <person name="Komaki H."/>
            <person name="Tamura T."/>
        </authorList>
    </citation>
    <scope>NUCLEOTIDE SEQUENCE [LARGE SCALE GENOMIC DNA]</scope>
    <source>
        <strain evidence="1 2">NBRC 13996</strain>
    </source>
</reference>
<protein>
    <recommendedName>
        <fullName evidence="3">Secreted protein</fullName>
    </recommendedName>
</protein>
<dbReference type="EMBL" id="AP023356">
    <property type="protein sequence ID" value="BCJ43411.1"/>
    <property type="molecule type" value="Genomic_DNA"/>
</dbReference>
<name>A0ABM7LW34_9ACTN</name>
<proteinExistence type="predicted"/>
<evidence type="ECO:0000313" key="2">
    <source>
        <dbReference type="Proteomes" id="UP000676967"/>
    </source>
</evidence>
<accession>A0ABM7LW34</accession>
<evidence type="ECO:0008006" key="3">
    <source>
        <dbReference type="Google" id="ProtNLM"/>
    </source>
</evidence>
<keyword evidence="2" id="KW-1185">Reference proteome</keyword>
<gene>
    <name evidence="1" type="ORF">Aiant_40680</name>
</gene>
<dbReference type="Proteomes" id="UP000676967">
    <property type="component" value="Chromosome"/>
</dbReference>
<evidence type="ECO:0000313" key="1">
    <source>
        <dbReference type="EMBL" id="BCJ43411.1"/>
    </source>
</evidence>
<organism evidence="1 2">
    <name type="scientific">Actinoplanes ianthinogenes</name>
    <dbReference type="NCBI Taxonomy" id="122358"/>
    <lineage>
        <taxon>Bacteria</taxon>
        <taxon>Bacillati</taxon>
        <taxon>Actinomycetota</taxon>
        <taxon>Actinomycetes</taxon>
        <taxon>Micromonosporales</taxon>
        <taxon>Micromonosporaceae</taxon>
        <taxon>Actinoplanes</taxon>
    </lineage>
</organism>